<evidence type="ECO:0000313" key="7">
    <source>
        <dbReference type="EMBL" id="CEM42121.1"/>
    </source>
</evidence>
<keyword evidence="5" id="KW-0732">Signal</keyword>
<dbReference type="Gene3D" id="3.40.630.10">
    <property type="entry name" value="Zn peptidases"/>
    <property type="match status" value="1"/>
</dbReference>
<dbReference type="GO" id="GO:0005615">
    <property type="term" value="C:extracellular space"/>
    <property type="evidence" value="ECO:0007669"/>
    <property type="project" value="TreeGrafter"/>
</dbReference>
<evidence type="ECO:0000256" key="4">
    <source>
        <dbReference type="SAM" id="MobiDB-lite"/>
    </source>
</evidence>
<dbReference type="PhylomeDB" id="A0A0G4HE50"/>
<dbReference type="GO" id="GO:0006508">
    <property type="term" value="P:proteolysis"/>
    <property type="evidence" value="ECO:0007669"/>
    <property type="project" value="InterPro"/>
</dbReference>
<evidence type="ECO:0000256" key="3">
    <source>
        <dbReference type="PROSITE-ProRule" id="PRU01379"/>
    </source>
</evidence>
<gene>
    <name evidence="7" type="ORF">Cvel_26522</name>
</gene>
<accession>A0A0G4HE50</accession>
<feature type="region of interest" description="Disordered" evidence="4">
    <location>
        <begin position="448"/>
        <end position="512"/>
    </location>
</feature>
<evidence type="ECO:0000256" key="5">
    <source>
        <dbReference type="SAM" id="SignalP"/>
    </source>
</evidence>
<evidence type="ECO:0000256" key="1">
    <source>
        <dbReference type="ARBA" id="ARBA00001947"/>
    </source>
</evidence>
<dbReference type="VEuPathDB" id="CryptoDB:Cvel_26522"/>
<dbReference type="AlphaFoldDB" id="A0A0G4HE50"/>
<feature type="region of interest" description="Disordered" evidence="4">
    <location>
        <begin position="350"/>
        <end position="370"/>
    </location>
</feature>
<dbReference type="SUPFAM" id="SSF53187">
    <property type="entry name" value="Zn-dependent exopeptidases"/>
    <property type="match status" value="1"/>
</dbReference>
<dbReference type="PANTHER" id="PTHR11705">
    <property type="entry name" value="PROTEASE FAMILY M14 CARBOXYPEPTIDASE A,B"/>
    <property type="match status" value="1"/>
</dbReference>
<sequence length="512" mass="57094">MVGRSVWLLLCLVAVAGLREQEASSKKGRNLVSEYGFYHTTDQIHEELKALSHSCPELSMKTESRPSPSSDSDDLVVLIDFIRIKRKGKEPAQNRAFFLFGEHARELISPESALHFIRTLCGKEKDLRNEASALLDTTEFLIVANANPISRKKVEEGEYCLRGNEREVDLNRNWDEEWQPDDGSAMSAETNPGPSPFSEVETQILRDAVDDFRPSLFLTIHSGTLGMYMPWAYSRSEAVRNQAGMLDVLQDLDDKYCQCPFGAAGKEVGYNCPGTCLDYVYDKLKTPFAFAFEIYAQPSSEDDLKERWRELKSESPNEALNQLGDERFSSLFSHHQSDFVLLSSSTKKQHMKMQAGNREELQSQSKSSVAIRAHRKEGKLDLSEPSECFSFFNPQSETELAESLQKWTQAYLRMTSLVAARLKKKESKAEKGEDTEDRQQQQVAPALLSIPSASSSNHLKRGAAVGGDTTVGRTQHLDSRVASQEHKAEGGHGSSRQVPVSLHSAGNGGGPH</sequence>
<dbReference type="GO" id="GO:0008270">
    <property type="term" value="F:zinc ion binding"/>
    <property type="evidence" value="ECO:0007669"/>
    <property type="project" value="InterPro"/>
</dbReference>
<dbReference type="Pfam" id="PF00246">
    <property type="entry name" value="Peptidase_M14"/>
    <property type="match status" value="1"/>
</dbReference>
<proteinExistence type="inferred from homology"/>
<feature type="domain" description="Peptidase M14" evidence="6">
    <location>
        <begin position="37"/>
        <end position="327"/>
    </location>
</feature>
<dbReference type="PANTHER" id="PTHR11705:SF119">
    <property type="entry name" value="OS02G0119300 PROTEIN"/>
    <property type="match status" value="1"/>
</dbReference>
<name>A0A0G4HE50_9ALVE</name>
<feature type="compositionally biased region" description="Basic and acidic residues" evidence="4">
    <location>
        <begin position="475"/>
        <end position="490"/>
    </location>
</feature>
<comment type="cofactor">
    <cofactor evidence="1">
        <name>Zn(2+)</name>
        <dbReference type="ChEBI" id="CHEBI:29105"/>
    </cofactor>
</comment>
<dbReference type="EMBL" id="CDMZ01002384">
    <property type="protein sequence ID" value="CEM42121.1"/>
    <property type="molecule type" value="Genomic_DNA"/>
</dbReference>
<dbReference type="GO" id="GO:0004181">
    <property type="term" value="F:metallocarboxypeptidase activity"/>
    <property type="evidence" value="ECO:0007669"/>
    <property type="project" value="InterPro"/>
</dbReference>
<feature type="chain" id="PRO_5005191729" description="Peptidase M14 domain-containing protein" evidence="5">
    <location>
        <begin position="18"/>
        <end position="512"/>
    </location>
</feature>
<evidence type="ECO:0000256" key="2">
    <source>
        <dbReference type="ARBA" id="ARBA00005988"/>
    </source>
</evidence>
<dbReference type="InterPro" id="IPR034269">
    <property type="entry name" value="At5g42320_M14_CPD"/>
</dbReference>
<organism evidence="7">
    <name type="scientific">Chromera velia CCMP2878</name>
    <dbReference type="NCBI Taxonomy" id="1169474"/>
    <lineage>
        <taxon>Eukaryota</taxon>
        <taxon>Sar</taxon>
        <taxon>Alveolata</taxon>
        <taxon>Colpodellida</taxon>
        <taxon>Chromeraceae</taxon>
        <taxon>Chromera</taxon>
    </lineage>
</organism>
<protein>
    <recommendedName>
        <fullName evidence="6">Peptidase M14 domain-containing protein</fullName>
    </recommendedName>
</protein>
<comment type="similarity">
    <text evidence="2 3">Belongs to the peptidase M14 family.</text>
</comment>
<dbReference type="PROSITE" id="PS52035">
    <property type="entry name" value="PEPTIDASE_M14"/>
    <property type="match status" value="1"/>
</dbReference>
<evidence type="ECO:0000259" key="6">
    <source>
        <dbReference type="PROSITE" id="PS52035"/>
    </source>
</evidence>
<dbReference type="SMART" id="SM00631">
    <property type="entry name" value="Zn_pept"/>
    <property type="match status" value="1"/>
</dbReference>
<feature type="signal peptide" evidence="5">
    <location>
        <begin position="1"/>
        <end position="17"/>
    </location>
</feature>
<feature type="active site" description="Proton donor/acceptor" evidence="3">
    <location>
        <position position="293"/>
    </location>
</feature>
<dbReference type="InterPro" id="IPR000834">
    <property type="entry name" value="Peptidase_M14"/>
</dbReference>
<feature type="region of interest" description="Disordered" evidence="4">
    <location>
        <begin position="176"/>
        <end position="198"/>
    </location>
</feature>
<reference evidence="7" key="1">
    <citation type="submission" date="2014-11" db="EMBL/GenBank/DDBJ databases">
        <authorList>
            <person name="Otto D Thomas"/>
            <person name="Naeem Raeece"/>
        </authorList>
    </citation>
    <scope>NUCLEOTIDE SEQUENCE</scope>
</reference>
<dbReference type="CDD" id="cd06227">
    <property type="entry name" value="M14-CPA-like"/>
    <property type="match status" value="1"/>
</dbReference>